<dbReference type="InterPro" id="IPR042097">
    <property type="entry name" value="Aminopeptidase_N-like_N_sf"/>
</dbReference>
<evidence type="ECO:0000256" key="1">
    <source>
        <dbReference type="ARBA" id="ARBA00000098"/>
    </source>
</evidence>
<dbReference type="EMBL" id="BAAAZE010000005">
    <property type="protein sequence ID" value="GAA4015827.1"/>
    <property type="molecule type" value="Genomic_DNA"/>
</dbReference>
<feature type="domain" description="Peptidase M1 membrane alanine aminopeptidase" evidence="11">
    <location>
        <begin position="266"/>
        <end position="483"/>
    </location>
</feature>
<comment type="caution">
    <text evidence="14">The sequence shown here is derived from an EMBL/GenBank/DDBJ whole genome shotgun (WGS) entry which is preliminary data.</text>
</comment>
<gene>
    <name evidence="14" type="ORF">GCM10022212_08460</name>
</gene>
<dbReference type="Gene3D" id="2.60.40.1730">
    <property type="entry name" value="tricorn interacting facor f3 domain"/>
    <property type="match status" value="1"/>
</dbReference>
<dbReference type="Gene3D" id="1.25.50.20">
    <property type="match status" value="1"/>
</dbReference>
<keyword evidence="15" id="KW-1185">Reference proteome</keyword>
<evidence type="ECO:0000256" key="6">
    <source>
        <dbReference type="ARBA" id="ARBA00022801"/>
    </source>
</evidence>
<evidence type="ECO:0000259" key="12">
    <source>
        <dbReference type="Pfam" id="PF11838"/>
    </source>
</evidence>
<dbReference type="Gene3D" id="2.60.40.1910">
    <property type="match status" value="1"/>
</dbReference>
<evidence type="ECO:0000256" key="7">
    <source>
        <dbReference type="ARBA" id="ARBA00022833"/>
    </source>
</evidence>
<dbReference type="InterPro" id="IPR045357">
    <property type="entry name" value="Aminopeptidase_N-like_N"/>
</dbReference>
<feature type="domain" description="ERAP1-like C-terminal" evidence="12">
    <location>
        <begin position="562"/>
        <end position="870"/>
    </location>
</feature>
<keyword evidence="4 9" id="KW-0645">Protease</keyword>
<dbReference type="SUPFAM" id="SSF55486">
    <property type="entry name" value="Metalloproteases ('zincins'), catalytic domain"/>
    <property type="match status" value="1"/>
</dbReference>
<comment type="cofactor">
    <cofactor evidence="9">
        <name>Zn(2+)</name>
        <dbReference type="ChEBI" id="CHEBI:29105"/>
    </cofactor>
    <text evidence="9">Binds 1 zinc ion per subunit.</text>
</comment>
<organism evidence="14 15">
    <name type="scientific">Actimicrobium antarcticum</name>
    <dbReference type="NCBI Taxonomy" id="1051899"/>
    <lineage>
        <taxon>Bacteria</taxon>
        <taxon>Pseudomonadati</taxon>
        <taxon>Pseudomonadota</taxon>
        <taxon>Betaproteobacteria</taxon>
        <taxon>Burkholderiales</taxon>
        <taxon>Oxalobacteraceae</taxon>
        <taxon>Actimicrobium</taxon>
    </lineage>
</organism>
<dbReference type="InterPro" id="IPR024571">
    <property type="entry name" value="ERAP1-like_C_dom"/>
</dbReference>
<keyword evidence="5 9" id="KW-0479">Metal-binding</keyword>
<dbReference type="CDD" id="cd09601">
    <property type="entry name" value="M1_APN-Q_like"/>
    <property type="match status" value="1"/>
</dbReference>
<dbReference type="SUPFAM" id="SSF63737">
    <property type="entry name" value="Leukotriene A4 hydrolase N-terminal domain"/>
    <property type="match status" value="1"/>
</dbReference>
<dbReference type="InterPro" id="IPR027268">
    <property type="entry name" value="Peptidase_M4/M1_CTD_sf"/>
</dbReference>
<dbReference type="InterPro" id="IPR034016">
    <property type="entry name" value="M1_APN-typ"/>
</dbReference>
<proteinExistence type="inferred from homology"/>
<dbReference type="Pfam" id="PF17900">
    <property type="entry name" value="Peptidase_M1_N"/>
    <property type="match status" value="1"/>
</dbReference>
<evidence type="ECO:0000256" key="9">
    <source>
        <dbReference type="RuleBase" id="RU364040"/>
    </source>
</evidence>
<dbReference type="Pfam" id="PF01433">
    <property type="entry name" value="Peptidase_M1"/>
    <property type="match status" value="1"/>
</dbReference>
<evidence type="ECO:0000256" key="4">
    <source>
        <dbReference type="ARBA" id="ARBA00022670"/>
    </source>
</evidence>
<keyword evidence="7 9" id="KW-0862">Zinc</keyword>
<dbReference type="InterPro" id="IPR014782">
    <property type="entry name" value="Peptidase_M1_dom"/>
</dbReference>
<evidence type="ECO:0000256" key="8">
    <source>
        <dbReference type="ARBA" id="ARBA00023049"/>
    </source>
</evidence>
<dbReference type="Proteomes" id="UP001501353">
    <property type="component" value="Unassembled WGS sequence"/>
</dbReference>
<dbReference type="PANTHER" id="PTHR11533:SF174">
    <property type="entry name" value="PUROMYCIN-SENSITIVE AMINOPEPTIDASE-RELATED"/>
    <property type="match status" value="1"/>
</dbReference>
<dbReference type="EC" id="3.4.11.-" evidence="9"/>
<evidence type="ECO:0000259" key="13">
    <source>
        <dbReference type="Pfam" id="PF17900"/>
    </source>
</evidence>
<dbReference type="PRINTS" id="PR00756">
    <property type="entry name" value="ALADIPTASE"/>
</dbReference>
<keyword evidence="3 9" id="KW-0031">Aminopeptidase</keyword>
<dbReference type="InterPro" id="IPR050344">
    <property type="entry name" value="Peptidase_M1_aminopeptidases"/>
</dbReference>
<feature type="domain" description="Aminopeptidase N-like N-terminal" evidence="13">
    <location>
        <begin position="47"/>
        <end position="232"/>
    </location>
</feature>
<comment type="similarity">
    <text evidence="2 9">Belongs to the peptidase M1 family.</text>
</comment>
<name>A0ABP7SSH7_9BURK</name>
<dbReference type="Pfam" id="PF11838">
    <property type="entry name" value="ERAP1_C"/>
    <property type="match status" value="1"/>
</dbReference>
<dbReference type="Gene3D" id="1.10.390.10">
    <property type="entry name" value="Neutral Protease Domain 2"/>
    <property type="match status" value="1"/>
</dbReference>
<protein>
    <recommendedName>
        <fullName evidence="9">Aminopeptidase</fullName>
        <ecNumber evidence="9">3.4.11.-</ecNumber>
    </recommendedName>
</protein>
<dbReference type="InterPro" id="IPR001930">
    <property type="entry name" value="Peptidase_M1"/>
</dbReference>
<keyword evidence="6 9" id="KW-0378">Hydrolase</keyword>
<evidence type="ECO:0000313" key="15">
    <source>
        <dbReference type="Proteomes" id="UP001501353"/>
    </source>
</evidence>
<evidence type="ECO:0000256" key="5">
    <source>
        <dbReference type="ARBA" id="ARBA00022723"/>
    </source>
</evidence>
<comment type="catalytic activity">
    <reaction evidence="1">
        <text>Release of an N-terminal amino acid, Xaa-|-Yaa- from a peptide, amide or arylamide. Xaa is preferably Ala, but may be most amino acids including Pro (slow action). When a terminal hydrophobic residue is followed by a prolyl residue, the two may be released as an intact Xaa-Pro dipeptide.</text>
        <dbReference type="EC" id="3.4.11.2"/>
    </reaction>
</comment>
<sequence>MRLTLPATAVLMSLALSALPVHATTLRAKSGAANSQITTQLPRSVRPTHYAVSITPDAKAATFAGHVTIDVQVLQPTASITLNAADLVFGQVQLHSANAGNKAAPANATVRIDADNETAIFTFGKTIKPGKYRLDMAYTGLIGSQAVGLFSLDYANADGPRRALYTQFENASARRMIPSWDEPNYKATFALQATVPAGQLAVSNMPIATTTTLADGRQQVTFGRSPTMSTYLLFFGLGDFERATLQAEGTELGVITQRGALPQAQFALDSSAAVLREYNNYFGVRYPLPKLDNIAAPGRSQFFGAMENWGAIFTFERVMLLDPTISTQTDKERAFSIAAHEIAHQWFGNLVTMQWWDDLWLNEGFASWMESRTTTRLHPEWQTALDAVAMRDDAMNLDAFITTHPVVQHVDTVEQASQAFDAITYKKGESVIGMLENYVGETAWRDGVRAYMKTHAYGNTTSDDLWRAVEKTAGVGKPIMAIAHDFTLQPGVPMIRVDDVQCKAGTSTITLSQSEFSRDQPGKAPRAWRVPVSVQLVGSSDRISTLVVGGKATLTVPGCGAVLVNAGQSGYYRTAYSAPVFNTLAAQFPVMAPIDQLGVMADSWALGVTGLQPMRDFLNLAAAAPLSAEPRVWKTIASAFQQINDYYKSDPARQKTFSTFAIARLTPMLTQLGWTARAGEADTVPSLREQLIDVLSELDDPVTIAEARRRFAAQDRDPTAVPAAIRKTIMAVVIEHADAPTWEAMRQLASAEKSPMIKGDLYQLLSTSKNPSLAAQAMALALTDEPGVTTSAGMLAGVSVKYPDLAFDFALANMARVNERVDASSLSRFFPSLASKSASPDMIVKVKAYADAHLAAGSRRDADTAVARIKDRMRIVAERLPEIDRWLADAAGGTRVN</sequence>
<evidence type="ECO:0000313" key="14">
    <source>
        <dbReference type="EMBL" id="GAA4015827.1"/>
    </source>
</evidence>
<evidence type="ECO:0000259" key="11">
    <source>
        <dbReference type="Pfam" id="PF01433"/>
    </source>
</evidence>
<dbReference type="PANTHER" id="PTHR11533">
    <property type="entry name" value="PROTEASE M1 ZINC METALLOPROTEASE"/>
    <property type="match status" value="1"/>
</dbReference>
<evidence type="ECO:0000256" key="2">
    <source>
        <dbReference type="ARBA" id="ARBA00010136"/>
    </source>
</evidence>
<evidence type="ECO:0000256" key="3">
    <source>
        <dbReference type="ARBA" id="ARBA00022438"/>
    </source>
</evidence>
<feature type="signal peptide" evidence="10">
    <location>
        <begin position="1"/>
        <end position="23"/>
    </location>
</feature>
<feature type="chain" id="PRO_5046298133" description="Aminopeptidase" evidence="10">
    <location>
        <begin position="24"/>
        <end position="897"/>
    </location>
</feature>
<accession>A0ABP7SSH7</accession>
<keyword evidence="8 9" id="KW-0482">Metalloprotease</keyword>
<keyword evidence="10" id="KW-0732">Signal</keyword>
<evidence type="ECO:0000256" key="10">
    <source>
        <dbReference type="SAM" id="SignalP"/>
    </source>
</evidence>
<reference evidence="15" key="1">
    <citation type="journal article" date="2019" name="Int. J. Syst. Evol. Microbiol.">
        <title>The Global Catalogue of Microorganisms (GCM) 10K type strain sequencing project: providing services to taxonomists for standard genome sequencing and annotation.</title>
        <authorList>
            <consortium name="The Broad Institute Genomics Platform"/>
            <consortium name="The Broad Institute Genome Sequencing Center for Infectious Disease"/>
            <person name="Wu L."/>
            <person name="Ma J."/>
        </authorList>
    </citation>
    <scope>NUCLEOTIDE SEQUENCE [LARGE SCALE GENOMIC DNA]</scope>
    <source>
        <strain evidence="15">JCM 16673</strain>
    </source>
</reference>